<evidence type="ECO:0000256" key="9">
    <source>
        <dbReference type="ARBA" id="ARBA00022989"/>
    </source>
</evidence>
<evidence type="ECO:0000256" key="3">
    <source>
        <dbReference type="ARBA" id="ARBA00005074"/>
    </source>
</evidence>
<feature type="transmembrane region" description="Helical" evidence="19">
    <location>
        <begin position="189"/>
        <end position="209"/>
    </location>
</feature>
<comment type="pathway">
    <text evidence="3">Lipid metabolism; phospholipid metabolism.</text>
</comment>
<comment type="similarity">
    <text evidence="4">Belongs to the membrane-bound acyltransferase family.</text>
</comment>
<comment type="caution">
    <text evidence="20">The sequence shown here is derived from an EMBL/GenBank/DDBJ whole genome shotgun (WGS) entry which is preliminary data.</text>
</comment>
<keyword evidence="10" id="KW-0443">Lipid metabolism</keyword>
<dbReference type="InterPro" id="IPR004299">
    <property type="entry name" value="MBOAT_fam"/>
</dbReference>
<proteinExistence type="inferred from homology"/>
<dbReference type="EC" id="2.3.1.n6" evidence="17"/>
<dbReference type="Proteomes" id="UP000230750">
    <property type="component" value="Unassembled WGS sequence"/>
</dbReference>
<keyword evidence="6 20" id="KW-0808">Transferase</keyword>
<evidence type="ECO:0000256" key="15">
    <source>
        <dbReference type="ARBA" id="ARBA00025707"/>
    </source>
</evidence>
<evidence type="ECO:0000256" key="10">
    <source>
        <dbReference type="ARBA" id="ARBA00023098"/>
    </source>
</evidence>
<dbReference type="AlphaFoldDB" id="A0A2G8LF52"/>
<name>A0A2G8LF52_STIJA</name>
<keyword evidence="11 19" id="KW-0472">Membrane</keyword>
<dbReference type="GO" id="GO:0006656">
    <property type="term" value="P:phosphatidylcholine biosynthetic process"/>
    <property type="evidence" value="ECO:0007669"/>
    <property type="project" value="TreeGrafter"/>
</dbReference>
<dbReference type="GO" id="GO:0016020">
    <property type="term" value="C:membrane"/>
    <property type="evidence" value="ECO:0007669"/>
    <property type="project" value="UniProtKB-SubCell"/>
</dbReference>
<evidence type="ECO:0000256" key="17">
    <source>
        <dbReference type="ARBA" id="ARBA00038923"/>
    </source>
</evidence>
<evidence type="ECO:0000256" key="7">
    <source>
        <dbReference type="ARBA" id="ARBA00022692"/>
    </source>
</evidence>
<keyword evidence="9 19" id="KW-1133">Transmembrane helix</keyword>
<evidence type="ECO:0000256" key="19">
    <source>
        <dbReference type="SAM" id="Phobius"/>
    </source>
</evidence>
<dbReference type="InterPro" id="IPR049941">
    <property type="entry name" value="LPLAT_7/PORCN-like"/>
</dbReference>
<reference evidence="20 21" key="1">
    <citation type="journal article" date="2017" name="PLoS Biol.">
        <title>The sea cucumber genome provides insights into morphological evolution and visceral regeneration.</title>
        <authorList>
            <person name="Zhang X."/>
            <person name="Sun L."/>
            <person name="Yuan J."/>
            <person name="Sun Y."/>
            <person name="Gao Y."/>
            <person name="Zhang L."/>
            <person name="Li S."/>
            <person name="Dai H."/>
            <person name="Hamel J.F."/>
            <person name="Liu C."/>
            <person name="Yu Y."/>
            <person name="Liu S."/>
            <person name="Lin W."/>
            <person name="Guo K."/>
            <person name="Jin S."/>
            <person name="Xu P."/>
            <person name="Storey K.B."/>
            <person name="Huan P."/>
            <person name="Zhang T."/>
            <person name="Zhou Y."/>
            <person name="Zhang J."/>
            <person name="Lin C."/>
            <person name="Li X."/>
            <person name="Xing L."/>
            <person name="Huo D."/>
            <person name="Sun M."/>
            <person name="Wang L."/>
            <person name="Mercier A."/>
            <person name="Li F."/>
            <person name="Yang H."/>
            <person name="Xiang J."/>
        </authorList>
    </citation>
    <scope>NUCLEOTIDE SEQUENCE [LARGE SCALE GENOMIC DNA]</scope>
    <source>
        <strain evidence="20">Shaxun</strain>
        <tissue evidence="20">Muscle</tissue>
    </source>
</reference>
<evidence type="ECO:0000256" key="4">
    <source>
        <dbReference type="ARBA" id="ARBA00010323"/>
    </source>
</evidence>
<keyword evidence="7 19" id="KW-0812">Transmembrane</keyword>
<dbReference type="PANTHER" id="PTHR13906:SF14">
    <property type="entry name" value="LYSOPHOSPHOLIPID ACYLTRANSFERASE 5"/>
    <property type="match status" value="1"/>
</dbReference>
<dbReference type="PANTHER" id="PTHR13906">
    <property type="entry name" value="PORCUPINE"/>
    <property type="match status" value="1"/>
</dbReference>
<organism evidence="20 21">
    <name type="scientific">Stichopus japonicus</name>
    <name type="common">Sea cucumber</name>
    <dbReference type="NCBI Taxonomy" id="307972"/>
    <lineage>
        <taxon>Eukaryota</taxon>
        <taxon>Metazoa</taxon>
        <taxon>Echinodermata</taxon>
        <taxon>Eleutherozoa</taxon>
        <taxon>Echinozoa</taxon>
        <taxon>Holothuroidea</taxon>
        <taxon>Aspidochirotacea</taxon>
        <taxon>Aspidochirotida</taxon>
        <taxon>Stichopodidae</taxon>
        <taxon>Apostichopus</taxon>
    </lineage>
</organism>
<evidence type="ECO:0000256" key="8">
    <source>
        <dbReference type="ARBA" id="ARBA00022824"/>
    </source>
</evidence>
<sequence>MSPLNCIPLCYVLKDLLDGRPAFQKHLCFTLIGLGLSYLNYGIDCGHYIISLLVNFALLRLVGGTQLSVALSFLFNMGYLLAAYYYVSTDGYDIIWTTPHCIITLRMMGIAFDLFDGQTPKEKLSKDQQATCISKAPSLLELFSATFFLGGHFAGPQFSFKMYLDFIHEQGVYKAIRGKDCPDRLTPTLKAAISGIVIVLFFAACNPFLNPDIIASSEFEHLPILEKVAKLSIFGVLFYFKYIGFWLITESICMAAGLGYNGTDENGEHKWDALVGVHVYDLLTTYKYRVIIRSFNLTTNLWTARYIYKRCRFLGNRFLSQGISLFFLAVWHGFYPGYFFCFMLEMIYVIAEDQVINLCDKVPVLKALTSSPAAQVPLYIFLKAFNMFFWCYAILSFNYLRVSKVHYVWSQYYYVGHVVYGTWFLVYFTLIVPRLKKMAKTEEKDKLKRAIEHNRERTSFSMNTVAEFLTLSQSICSLPKNTWLS</sequence>
<dbReference type="STRING" id="307972.A0A2G8LF52"/>
<feature type="transmembrane region" description="Helical" evidence="19">
    <location>
        <begin position="314"/>
        <end position="331"/>
    </location>
</feature>
<keyword evidence="5" id="KW-0444">Lipid biosynthesis</keyword>
<evidence type="ECO:0000256" key="12">
    <source>
        <dbReference type="ARBA" id="ARBA00023209"/>
    </source>
</evidence>
<evidence type="ECO:0000256" key="14">
    <source>
        <dbReference type="ARBA" id="ARBA00023315"/>
    </source>
</evidence>
<dbReference type="GO" id="GO:0071617">
    <property type="term" value="F:lysophospholipid acyltransferase activity"/>
    <property type="evidence" value="ECO:0007669"/>
    <property type="project" value="TreeGrafter"/>
</dbReference>
<comment type="pathway">
    <text evidence="15">Phospholipid metabolism.</text>
</comment>
<evidence type="ECO:0000313" key="20">
    <source>
        <dbReference type="EMBL" id="PIK58855.1"/>
    </source>
</evidence>
<evidence type="ECO:0000256" key="2">
    <source>
        <dbReference type="ARBA" id="ARBA00004240"/>
    </source>
</evidence>
<evidence type="ECO:0000256" key="5">
    <source>
        <dbReference type="ARBA" id="ARBA00022516"/>
    </source>
</evidence>
<evidence type="ECO:0000313" key="21">
    <source>
        <dbReference type="Proteomes" id="UP000230750"/>
    </source>
</evidence>
<accession>A0A2G8LF52</accession>
<feature type="transmembrane region" description="Helical" evidence="19">
    <location>
        <begin position="412"/>
        <end position="432"/>
    </location>
</feature>
<keyword evidence="13" id="KW-1208">Phospholipid metabolism</keyword>
<dbReference type="GO" id="GO:0030258">
    <property type="term" value="P:lipid modification"/>
    <property type="evidence" value="ECO:0007669"/>
    <property type="project" value="TreeGrafter"/>
</dbReference>
<gene>
    <name evidence="20" type="ORF">BSL78_04167</name>
</gene>
<protein>
    <recommendedName>
        <fullName evidence="18">Lysophospholipid acyltransferase 5</fullName>
        <ecNumber evidence="16">2.3.1.23</ecNumber>
        <ecNumber evidence="17">2.3.1.n6</ecNumber>
    </recommendedName>
</protein>
<keyword evidence="14 20" id="KW-0012">Acyltransferase</keyword>
<keyword evidence="21" id="KW-1185">Reference proteome</keyword>
<comment type="subcellular location">
    <subcellularLocation>
        <location evidence="2">Endoplasmic reticulum</location>
    </subcellularLocation>
    <subcellularLocation>
        <location evidence="1">Membrane</location>
        <topology evidence="1">Multi-pass membrane protein</topology>
    </subcellularLocation>
</comment>
<dbReference type="GO" id="GO:0005783">
    <property type="term" value="C:endoplasmic reticulum"/>
    <property type="evidence" value="ECO:0007669"/>
    <property type="project" value="UniProtKB-SubCell"/>
</dbReference>
<feature type="transmembrane region" description="Helical" evidence="19">
    <location>
        <begin position="380"/>
        <end position="400"/>
    </location>
</feature>
<evidence type="ECO:0000256" key="1">
    <source>
        <dbReference type="ARBA" id="ARBA00004141"/>
    </source>
</evidence>
<dbReference type="EMBL" id="MRZV01000099">
    <property type="protein sequence ID" value="PIK58855.1"/>
    <property type="molecule type" value="Genomic_DNA"/>
</dbReference>
<feature type="transmembrane region" description="Helical" evidence="19">
    <location>
        <begin position="69"/>
        <end position="88"/>
    </location>
</feature>
<dbReference type="Pfam" id="PF03062">
    <property type="entry name" value="MBOAT"/>
    <property type="match status" value="1"/>
</dbReference>
<dbReference type="EC" id="2.3.1.23" evidence="16"/>
<evidence type="ECO:0000256" key="16">
    <source>
        <dbReference type="ARBA" id="ARBA00026120"/>
    </source>
</evidence>
<keyword evidence="8" id="KW-0256">Endoplasmic reticulum</keyword>
<dbReference type="OrthoDB" id="5974730at2759"/>
<evidence type="ECO:0000256" key="18">
    <source>
        <dbReference type="ARBA" id="ARBA00039721"/>
    </source>
</evidence>
<keyword evidence="12" id="KW-0594">Phospholipid biosynthesis</keyword>
<evidence type="ECO:0000256" key="13">
    <source>
        <dbReference type="ARBA" id="ARBA00023264"/>
    </source>
</evidence>
<evidence type="ECO:0000256" key="11">
    <source>
        <dbReference type="ARBA" id="ARBA00023136"/>
    </source>
</evidence>
<feature type="transmembrane region" description="Helical" evidence="19">
    <location>
        <begin position="229"/>
        <end position="248"/>
    </location>
</feature>
<evidence type="ECO:0000256" key="6">
    <source>
        <dbReference type="ARBA" id="ARBA00022679"/>
    </source>
</evidence>
<dbReference type="GO" id="GO:0047184">
    <property type="term" value="F:1-acylglycerophosphocholine O-acyltransferase activity"/>
    <property type="evidence" value="ECO:0007669"/>
    <property type="project" value="UniProtKB-EC"/>
</dbReference>